<protein>
    <recommendedName>
        <fullName evidence="5">UBR-type domain-containing protein</fullName>
    </recommendedName>
</protein>
<dbReference type="PANTHER" id="PTHR13513:SF9">
    <property type="entry name" value="E3 UBIQUITIN-PROTEIN LIGASE UBR7-RELATED"/>
    <property type="match status" value="1"/>
</dbReference>
<dbReference type="Proteomes" id="UP001341281">
    <property type="component" value="Chromosome 06"/>
</dbReference>
<feature type="domain" description="UBR-type" evidence="5">
    <location>
        <begin position="43"/>
        <end position="113"/>
    </location>
</feature>
<dbReference type="GO" id="GO:0008270">
    <property type="term" value="F:zinc ion binding"/>
    <property type="evidence" value="ECO:0007669"/>
    <property type="project" value="UniProtKB-KW"/>
</dbReference>
<gene>
    <name evidence="6" type="ORF">U9M48_027514</name>
</gene>
<keyword evidence="7" id="KW-1185">Reference proteome</keyword>
<keyword evidence="3" id="KW-0862">Zinc</keyword>
<proteinExistence type="predicted"/>
<dbReference type="InterPro" id="IPR001965">
    <property type="entry name" value="Znf_PHD"/>
</dbReference>
<dbReference type="SMART" id="SM00249">
    <property type="entry name" value="PHD"/>
    <property type="match status" value="1"/>
</dbReference>
<dbReference type="SUPFAM" id="SSF57903">
    <property type="entry name" value="FYVE/PHD zinc finger"/>
    <property type="match status" value="1"/>
</dbReference>
<dbReference type="CDD" id="cd15542">
    <property type="entry name" value="PHD_UBR7"/>
    <property type="match status" value="1"/>
</dbReference>
<evidence type="ECO:0000313" key="6">
    <source>
        <dbReference type="EMBL" id="WVZ79996.1"/>
    </source>
</evidence>
<organism evidence="6 7">
    <name type="scientific">Paspalum notatum var. saurae</name>
    <dbReference type="NCBI Taxonomy" id="547442"/>
    <lineage>
        <taxon>Eukaryota</taxon>
        <taxon>Viridiplantae</taxon>
        <taxon>Streptophyta</taxon>
        <taxon>Embryophyta</taxon>
        <taxon>Tracheophyta</taxon>
        <taxon>Spermatophyta</taxon>
        <taxon>Magnoliopsida</taxon>
        <taxon>Liliopsida</taxon>
        <taxon>Poales</taxon>
        <taxon>Poaceae</taxon>
        <taxon>PACMAD clade</taxon>
        <taxon>Panicoideae</taxon>
        <taxon>Andropogonodae</taxon>
        <taxon>Paspaleae</taxon>
        <taxon>Paspalinae</taxon>
        <taxon>Paspalum</taxon>
    </lineage>
</organism>
<dbReference type="CDD" id="cd19677">
    <property type="entry name" value="UBR-box_UBR7"/>
    <property type="match status" value="1"/>
</dbReference>
<sequence>MADTARDAFADEAEGTVTIDEYIEGIEAQELEADLVLGGDDGKDCTYAGGYLKRQAVFSCLTCVPDGLAGVCTACSLACHDGHEIVELWTKRKFRCDCGNSKFGGHLCKLCPEKDSENPANSYNHNFKGSYCTCGRPYPDPEAKEQVEMIQCCICEDWFHEDHVGLNSIEEIPRDEEGEPLYEDFICHKCSPGCHFLKLYPDTIWASGKKNWAVQCDTNEPNMMIGGPSNHANTEKHENGALVGDTVGEKTSIENGSTKDIAVPESKLDSSSGSNCNLRMDVNTMPAPVVTEKSMPFFMSKGWRETLCRCEACTNFYAQRGIAYLVDKEDTIEEYEKIAKQKREKKLEQQEGAESNFLNSLNHVQKIEILSGINDMKNEFQSFLESFDSSKPVTSDDIRSVFENLAKKKKQRLS</sequence>
<dbReference type="EMBL" id="CP144750">
    <property type="protein sequence ID" value="WVZ79996.1"/>
    <property type="molecule type" value="Genomic_DNA"/>
</dbReference>
<evidence type="ECO:0000259" key="5">
    <source>
        <dbReference type="PROSITE" id="PS51157"/>
    </source>
</evidence>
<accession>A0AAQ3TUI2</accession>
<dbReference type="FunFam" id="3.30.40.10:FF:000439">
    <property type="entry name" value="Putative E3 ubiquitin-protein ligase UBR7"/>
    <property type="match status" value="1"/>
</dbReference>
<evidence type="ECO:0000313" key="7">
    <source>
        <dbReference type="Proteomes" id="UP001341281"/>
    </source>
</evidence>
<name>A0AAQ3TUI2_PASNO</name>
<dbReference type="Pfam" id="PF02207">
    <property type="entry name" value="zf-UBR"/>
    <property type="match status" value="1"/>
</dbReference>
<dbReference type="PROSITE" id="PS51157">
    <property type="entry name" value="ZF_UBR"/>
    <property type="match status" value="1"/>
</dbReference>
<dbReference type="PANTHER" id="PTHR13513">
    <property type="entry name" value="E3 UBIQUITIN-PROTEIN LIGASE UBR7"/>
    <property type="match status" value="1"/>
</dbReference>
<dbReference type="InterPro" id="IPR047506">
    <property type="entry name" value="UBR7-like_UBR-box"/>
</dbReference>
<dbReference type="Gene3D" id="3.30.40.10">
    <property type="entry name" value="Zinc/RING finger domain, C3HC4 (zinc finger)"/>
    <property type="match status" value="1"/>
</dbReference>
<evidence type="ECO:0000256" key="1">
    <source>
        <dbReference type="ARBA" id="ARBA00022723"/>
    </source>
</evidence>
<dbReference type="GO" id="GO:0061630">
    <property type="term" value="F:ubiquitin protein ligase activity"/>
    <property type="evidence" value="ECO:0007669"/>
    <property type="project" value="InterPro"/>
</dbReference>
<dbReference type="InterPro" id="IPR003126">
    <property type="entry name" value="Znf_UBR"/>
</dbReference>
<evidence type="ECO:0000256" key="2">
    <source>
        <dbReference type="ARBA" id="ARBA00022771"/>
    </source>
</evidence>
<reference evidence="6 7" key="1">
    <citation type="submission" date="2024-02" db="EMBL/GenBank/DDBJ databases">
        <title>High-quality chromosome-scale genome assembly of Pensacola bahiagrass (Paspalum notatum Flugge var. saurae).</title>
        <authorList>
            <person name="Vega J.M."/>
            <person name="Podio M."/>
            <person name="Orjuela J."/>
            <person name="Siena L.A."/>
            <person name="Pessino S.C."/>
            <person name="Combes M.C."/>
            <person name="Mariac C."/>
            <person name="Albertini E."/>
            <person name="Pupilli F."/>
            <person name="Ortiz J.P.A."/>
            <person name="Leblanc O."/>
        </authorList>
    </citation>
    <scope>NUCLEOTIDE SEQUENCE [LARGE SCALE GENOMIC DNA]</scope>
    <source>
        <strain evidence="6">R1</strain>
        <tissue evidence="6">Leaf</tissue>
    </source>
</reference>
<keyword evidence="1" id="KW-0479">Metal-binding</keyword>
<keyword evidence="2" id="KW-0863">Zinc-finger</keyword>
<feature type="zinc finger region" description="UBR-type" evidence="4">
    <location>
        <begin position="43"/>
        <end position="113"/>
    </location>
</feature>
<dbReference type="InterPro" id="IPR040204">
    <property type="entry name" value="UBR7"/>
</dbReference>
<evidence type="ECO:0000256" key="3">
    <source>
        <dbReference type="ARBA" id="ARBA00022833"/>
    </source>
</evidence>
<dbReference type="InterPro" id="IPR011011">
    <property type="entry name" value="Znf_FYVE_PHD"/>
</dbReference>
<dbReference type="AlphaFoldDB" id="A0AAQ3TUI2"/>
<evidence type="ECO:0000256" key="4">
    <source>
        <dbReference type="PROSITE-ProRule" id="PRU00508"/>
    </source>
</evidence>
<dbReference type="GO" id="GO:0005737">
    <property type="term" value="C:cytoplasm"/>
    <property type="evidence" value="ECO:0007669"/>
    <property type="project" value="TreeGrafter"/>
</dbReference>
<dbReference type="InterPro" id="IPR013083">
    <property type="entry name" value="Znf_RING/FYVE/PHD"/>
</dbReference>
<dbReference type="SMART" id="SM00396">
    <property type="entry name" value="ZnF_UBR1"/>
    <property type="match status" value="1"/>
</dbReference>